<dbReference type="InterPro" id="IPR001266">
    <property type="entry name" value="Ribosomal_eS19"/>
</dbReference>
<evidence type="ECO:0000256" key="5">
    <source>
        <dbReference type="HAMAP-Rule" id="MF_01474"/>
    </source>
</evidence>
<dbReference type="InterPro" id="IPR036388">
    <property type="entry name" value="WH-like_DNA-bd_sf"/>
</dbReference>
<dbReference type="EMBL" id="RKLV01000006">
    <property type="protein sequence ID" value="MCX2819202.1"/>
    <property type="molecule type" value="Genomic_DNA"/>
</dbReference>
<dbReference type="AlphaFoldDB" id="A0A9Q4GGX6"/>
<comment type="subunit">
    <text evidence="5">Part of the 30S ribosomal subunit.</text>
</comment>
<dbReference type="SUPFAM" id="SSF46785">
    <property type="entry name" value="Winged helix' DNA-binding domain"/>
    <property type="match status" value="1"/>
</dbReference>
<dbReference type="InterPro" id="IPR018277">
    <property type="entry name" value="Ribosomal_eS19_CS"/>
</dbReference>
<feature type="region of interest" description="Disordered" evidence="6">
    <location>
        <begin position="1"/>
        <end position="25"/>
    </location>
</feature>
<evidence type="ECO:0000313" key="7">
    <source>
        <dbReference type="EMBL" id="MCX2819202.1"/>
    </source>
</evidence>
<dbReference type="NCBIfam" id="NF006811">
    <property type="entry name" value="PRK09333.1"/>
    <property type="match status" value="1"/>
</dbReference>
<dbReference type="Proteomes" id="UP001149411">
    <property type="component" value="Unassembled WGS sequence"/>
</dbReference>
<dbReference type="RefSeq" id="WP_266087272.1">
    <property type="nucleotide sequence ID" value="NZ_RKLV01000006.1"/>
</dbReference>
<feature type="compositionally biased region" description="Acidic residues" evidence="6">
    <location>
        <begin position="16"/>
        <end position="25"/>
    </location>
</feature>
<dbReference type="PANTHER" id="PTHR11710">
    <property type="entry name" value="40S RIBOSOMAL PROTEIN S19"/>
    <property type="match status" value="1"/>
</dbReference>
<keyword evidence="3 5" id="KW-0687">Ribonucleoprotein</keyword>
<dbReference type="FunFam" id="1.10.10.10:FF:000449">
    <property type="entry name" value="30S ribosomal protein S19e"/>
    <property type="match status" value="1"/>
</dbReference>
<proteinExistence type="inferred from homology"/>
<dbReference type="GO" id="GO:0000028">
    <property type="term" value="P:ribosomal small subunit assembly"/>
    <property type="evidence" value="ECO:0007669"/>
    <property type="project" value="TreeGrafter"/>
</dbReference>
<evidence type="ECO:0000313" key="8">
    <source>
        <dbReference type="Proteomes" id="UP001149411"/>
    </source>
</evidence>
<dbReference type="InterPro" id="IPR027548">
    <property type="entry name" value="Ribosomal_eS19_archaeal"/>
</dbReference>
<reference evidence="7" key="1">
    <citation type="submission" date="2022-09" db="EMBL/GenBank/DDBJ databases">
        <title>Haloadaptaus new haloarchaeum isolated from saline soil.</title>
        <authorList>
            <person name="Duran-Viseras A."/>
            <person name="Sanchez-Porro C."/>
            <person name="Ventosa A."/>
        </authorList>
    </citation>
    <scope>NUCLEOTIDE SEQUENCE</scope>
    <source>
        <strain evidence="7">F3-133</strain>
    </source>
</reference>
<dbReference type="PANTHER" id="PTHR11710:SF0">
    <property type="entry name" value="40S RIBOSOMAL PROTEIN S19"/>
    <property type="match status" value="1"/>
</dbReference>
<dbReference type="GO" id="GO:0003735">
    <property type="term" value="F:structural constituent of ribosome"/>
    <property type="evidence" value="ECO:0007669"/>
    <property type="project" value="InterPro"/>
</dbReference>
<dbReference type="PROSITE" id="PS00628">
    <property type="entry name" value="RIBOSOMAL_S19E"/>
    <property type="match status" value="1"/>
</dbReference>
<sequence>MTTAHEVPGDRLVEETKEEVEELDGVEPPEWAEFGRTGRNRELPPEEDGWWYTRTASLLRKVYIKGPIGVARLRKEYGGRDSKGVAPSHHENGSGNVIRTALQQLEDEGLVEQKGGEGRVVTAEGQRFLDGVASDIADELLAE</sequence>
<accession>A0A9Q4GGX6</accession>
<evidence type="ECO:0000256" key="4">
    <source>
        <dbReference type="ARBA" id="ARBA00035143"/>
    </source>
</evidence>
<comment type="function">
    <text evidence="5">May be involved in maturation of the 30S ribosomal subunit.</text>
</comment>
<dbReference type="GO" id="GO:0003723">
    <property type="term" value="F:RNA binding"/>
    <property type="evidence" value="ECO:0007669"/>
    <property type="project" value="TreeGrafter"/>
</dbReference>
<dbReference type="InterPro" id="IPR036390">
    <property type="entry name" value="WH_DNA-bd_sf"/>
</dbReference>
<dbReference type="GO" id="GO:0022627">
    <property type="term" value="C:cytosolic small ribosomal subunit"/>
    <property type="evidence" value="ECO:0007669"/>
    <property type="project" value="TreeGrafter"/>
</dbReference>
<evidence type="ECO:0000256" key="6">
    <source>
        <dbReference type="SAM" id="MobiDB-lite"/>
    </source>
</evidence>
<dbReference type="Pfam" id="PF01090">
    <property type="entry name" value="Ribosomal_S19e"/>
    <property type="match status" value="1"/>
</dbReference>
<protein>
    <recommendedName>
        <fullName evidence="4 5">Small ribosomal subunit protein eS19</fullName>
    </recommendedName>
</protein>
<dbReference type="GO" id="GO:0006412">
    <property type="term" value="P:translation"/>
    <property type="evidence" value="ECO:0007669"/>
    <property type="project" value="UniProtKB-UniRule"/>
</dbReference>
<evidence type="ECO:0000256" key="3">
    <source>
        <dbReference type="ARBA" id="ARBA00023274"/>
    </source>
</evidence>
<comment type="caution">
    <text evidence="7">The sequence shown here is derived from an EMBL/GenBank/DDBJ whole genome shotgun (WGS) entry which is preliminary data.</text>
</comment>
<evidence type="ECO:0000256" key="1">
    <source>
        <dbReference type="ARBA" id="ARBA00010014"/>
    </source>
</evidence>
<keyword evidence="8" id="KW-1185">Reference proteome</keyword>
<dbReference type="SMART" id="SM01413">
    <property type="entry name" value="Ribosomal_S19e"/>
    <property type="match status" value="1"/>
</dbReference>
<gene>
    <name evidence="5" type="primary">rps19e</name>
    <name evidence="7" type="ORF">EGH25_07530</name>
</gene>
<dbReference type="Gene3D" id="1.10.10.10">
    <property type="entry name" value="Winged helix-like DNA-binding domain superfamily/Winged helix DNA-binding domain"/>
    <property type="match status" value="1"/>
</dbReference>
<keyword evidence="2 5" id="KW-0689">Ribosomal protein</keyword>
<evidence type="ECO:0000256" key="2">
    <source>
        <dbReference type="ARBA" id="ARBA00022980"/>
    </source>
</evidence>
<dbReference type="HAMAP" id="MF_01474">
    <property type="entry name" value="Ribosomal_eS19"/>
    <property type="match status" value="1"/>
</dbReference>
<name>A0A9Q4GGX6_9EURY</name>
<comment type="similarity">
    <text evidence="1 5">Belongs to the eukaryotic ribosomal protein eS19 family.</text>
</comment>
<organism evidence="7 8">
    <name type="scientific">Halorutilus salinus</name>
    <dbReference type="NCBI Taxonomy" id="2487751"/>
    <lineage>
        <taxon>Archaea</taxon>
        <taxon>Methanobacteriati</taxon>
        <taxon>Methanobacteriota</taxon>
        <taxon>Stenosarchaea group</taxon>
        <taxon>Halobacteria</taxon>
        <taxon>Halorutilales</taxon>
        <taxon>Halorutilaceae</taxon>
        <taxon>Halorutilus</taxon>
    </lineage>
</organism>